<dbReference type="Proteomes" id="UP001055439">
    <property type="component" value="Chromosome 8"/>
</dbReference>
<dbReference type="EMBL" id="CP097510">
    <property type="protein sequence ID" value="URE33936.1"/>
    <property type="molecule type" value="Genomic_DNA"/>
</dbReference>
<gene>
    <name evidence="2" type="ORF">MUK42_15680</name>
</gene>
<name>A0A9E7KYD4_9LILI</name>
<keyword evidence="3" id="KW-1185">Reference proteome</keyword>
<reference evidence="2" key="1">
    <citation type="submission" date="2022-05" db="EMBL/GenBank/DDBJ databases">
        <title>The Musa troglodytarum L. genome provides insights into the mechanism of non-climacteric behaviour and enrichment of carotenoids.</title>
        <authorList>
            <person name="Wang J."/>
        </authorList>
    </citation>
    <scope>NUCLEOTIDE SEQUENCE</scope>
    <source>
        <tissue evidence="2">Leaf</tissue>
    </source>
</reference>
<evidence type="ECO:0000313" key="3">
    <source>
        <dbReference type="Proteomes" id="UP001055439"/>
    </source>
</evidence>
<feature type="region of interest" description="Disordered" evidence="1">
    <location>
        <begin position="1"/>
        <end position="22"/>
    </location>
</feature>
<sequence>MLTPRQAVPTEEEEKTFVVGPTPPSFPIKVWRAYPHQKTKPNAPESVR</sequence>
<evidence type="ECO:0000256" key="1">
    <source>
        <dbReference type="SAM" id="MobiDB-lite"/>
    </source>
</evidence>
<dbReference type="OrthoDB" id="10266508at2759"/>
<proteinExistence type="predicted"/>
<organism evidence="2 3">
    <name type="scientific">Musa troglodytarum</name>
    <name type="common">fe'i banana</name>
    <dbReference type="NCBI Taxonomy" id="320322"/>
    <lineage>
        <taxon>Eukaryota</taxon>
        <taxon>Viridiplantae</taxon>
        <taxon>Streptophyta</taxon>
        <taxon>Embryophyta</taxon>
        <taxon>Tracheophyta</taxon>
        <taxon>Spermatophyta</taxon>
        <taxon>Magnoliopsida</taxon>
        <taxon>Liliopsida</taxon>
        <taxon>Zingiberales</taxon>
        <taxon>Musaceae</taxon>
        <taxon>Musa</taxon>
    </lineage>
</organism>
<dbReference type="AlphaFoldDB" id="A0A9E7KYD4"/>
<protein>
    <submittedName>
        <fullName evidence="2">Uncharacterized protein</fullName>
    </submittedName>
</protein>
<evidence type="ECO:0000313" key="2">
    <source>
        <dbReference type="EMBL" id="URE33936.1"/>
    </source>
</evidence>
<accession>A0A9E7KYD4</accession>